<dbReference type="InterPro" id="IPR050109">
    <property type="entry name" value="HTH-type_TetR-like_transc_reg"/>
</dbReference>
<evidence type="ECO:0000259" key="3">
    <source>
        <dbReference type="PROSITE" id="PS50977"/>
    </source>
</evidence>
<dbReference type="InterPro" id="IPR001647">
    <property type="entry name" value="HTH_TetR"/>
</dbReference>
<comment type="caution">
    <text evidence="4">The sequence shown here is derived from an EMBL/GenBank/DDBJ whole genome shotgun (WGS) entry which is preliminary data.</text>
</comment>
<dbReference type="InterPro" id="IPR041490">
    <property type="entry name" value="KstR2_TetR_C"/>
</dbReference>
<proteinExistence type="predicted"/>
<accession>A0ABP9C9Q5</accession>
<dbReference type="Gene3D" id="1.10.357.10">
    <property type="entry name" value="Tetracycline Repressor, domain 2"/>
    <property type="match status" value="1"/>
</dbReference>
<dbReference type="Pfam" id="PF17932">
    <property type="entry name" value="TetR_C_24"/>
    <property type="match status" value="1"/>
</dbReference>
<organism evidence="4 5">
    <name type="scientific">Actinomycetospora chlora</name>
    <dbReference type="NCBI Taxonomy" id="663608"/>
    <lineage>
        <taxon>Bacteria</taxon>
        <taxon>Bacillati</taxon>
        <taxon>Actinomycetota</taxon>
        <taxon>Actinomycetes</taxon>
        <taxon>Pseudonocardiales</taxon>
        <taxon>Pseudonocardiaceae</taxon>
        <taxon>Actinomycetospora</taxon>
    </lineage>
</organism>
<reference evidence="5" key="1">
    <citation type="journal article" date="2019" name="Int. J. Syst. Evol. Microbiol.">
        <title>The Global Catalogue of Microorganisms (GCM) 10K type strain sequencing project: providing services to taxonomists for standard genome sequencing and annotation.</title>
        <authorList>
            <consortium name="The Broad Institute Genomics Platform"/>
            <consortium name="The Broad Institute Genome Sequencing Center for Infectious Disease"/>
            <person name="Wu L."/>
            <person name="Ma J."/>
        </authorList>
    </citation>
    <scope>NUCLEOTIDE SEQUENCE [LARGE SCALE GENOMIC DNA]</scope>
    <source>
        <strain evidence="5">JCM 17979</strain>
    </source>
</reference>
<dbReference type="Proteomes" id="UP001500928">
    <property type="component" value="Unassembled WGS sequence"/>
</dbReference>
<dbReference type="EMBL" id="BAABHO010000051">
    <property type="protein sequence ID" value="GAA4805611.1"/>
    <property type="molecule type" value="Genomic_DNA"/>
</dbReference>
<evidence type="ECO:0000256" key="2">
    <source>
        <dbReference type="PROSITE-ProRule" id="PRU00335"/>
    </source>
</evidence>
<dbReference type="PANTHER" id="PTHR30055:SF237">
    <property type="entry name" value="TRANSCRIPTIONAL REPRESSOR MCE3R"/>
    <property type="match status" value="1"/>
</dbReference>
<keyword evidence="5" id="KW-1185">Reference proteome</keyword>
<dbReference type="RefSeq" id="WP_345421819.1">
    <property type="nucleotide sequence ID" value="NZ_BAABHO010000051.1"/>
</dbReference>
<evidence type="ECO:0000256" key="1">
    <source>
        <dbReference type="ARBA" id="ARBA00023125"/>
    </source>
</evidence>
<evidence type="ECO:0000313" key="4">
    <source>
        <dbReference type="EMBL" id="GAA4805611.1"/>
    </source>
</evidence>
<evidence type="ECO:0000313" key="5">
    <source>
        <dbReference type="Proteomes" id="UP001500928"/>
    </source>
</evidence>
<dbReference type="InterPro" id="IPR009057">
    <property type="entry name" value="Homeodomain-like_sf"/>
</dbReference>
<dbReference type="SUPFAM" id="SSF48498">
    <property type="entry name" value="Tetracyclin repressor-like, C-terminal domain"/>
    <property type="match status" value="1"/>
</dbReference>
<dbReference type="InterPro" id="IPR036271">
    <property type="entry name" value="Tet_transcr_reg_TetR-rel_C_sf"/>
</dbReference>
<dbReference type="PANTHER" id="PTHR30055">
    <property type="entry name" value="HTH-TYPE TRANSCRIPTIONAL REGULATOR RUTR"/>
    <property type="match status" value="1"/>
</dbReference>
<protein>
    <submittedName>
        <fullName evidence="4">TetR/AcrR family transcriptional regulator</fullName>
    </submittedName>
</protein>
<dbReference type="Pfam" id="PF00440">
    <property type="entry name" value="TetR_N"/>
    <property type="match status" value="1"/>
</dbReference>
<sequence>MSPGTAPPVVPRGGGREAITRAARESFAERGYHGTSIRDIARGAGLSLSALYHWHAGKQDLLAAVIEESTAEYFGRCDEALREAGDDPAARLGALVRATVEYRVSRQVESTIAASEWRNLEPAHRERLAEMRSAASRLWADLVDDGVARGVFRCEHPDDARRAVIASCNAIAQWFEPDGGLGVPELVERYTAIARRIVDCR</sequence>
<name>A0ABP9C9Q5_9PSEU</name>
<feature type="domain" description="HTH tetR-type" evidence="3">
    <location>
        <begin position="13"/>
        <end position="73"/>
    </location>
</feature>
<keyword evidence="1 2" id="KW-0238">DNA-binding</keyword>
<feature type="DNA-binding region" description="H-T-H motif" evidence="2">
    <location>
        <begin position="36"/>
        <end position="55"/>
    </location>
</feature>
<dbReference type="PRINTS" id="PR00455">
    <property type="entry name" value="HTHTETR"/>
</dbReference>
<dbReference type="PROSITE" id="PS50977">
    <property type="entry name" value="HTH_TETR_2"/>
    <property type="match status" value="1"/>
</dbReference>
<dbReference type="SUPFAM" id="SSF46689">
    <property type="entry name" value="Homeodomain-like"/>
    <property type="match status" value="1"/>
</dbReference>
<gene>
    <name evidence="4" type="ORF">GCM10023200_48780</name>
</gene>
<dbReference type="Gene3D" id="1.10.10.60">
    <property type="entry name" value="Homeodomain-like"/>
    <property type="match status" value="1"/>
</dbReference>